<evidence type="ECO:0000313" key="2">
    <source>
        <dbReference type="EMBL" id="MET4570996.1"/>
    </source>
</evidence>
<proteinExistence type="predicted"/>
<evidence type="ECO:0000313" key="3">
    <source>
        <dbReference type="Proteomes" id="UP001549251"/>
    </source>
</evidence>
<accession>A0ABV2Q116</accession>
<gene>
    <name evidence="2" type="ORF">ABIE04_003378</name>
</gene>
<protein>
    <recommendedName>
        <fullName evidence="1">N-acetylmuramidase domain-containing protein</fullName>
    </recommendedName>
</protein>
<sequence length="270" mass="29569">MANFRIPGPTLWGAQFSQNAGSLFNLRAGFPGQDVCSTPLTTAFHLLPVQQSPGMCLAGMGQFNAAPDVSFLFRMCLNPRVGLTDQDFADAAAGLGVEVAAIKAVAEVEAPGKAFDESGRPRILYERHYFHRLTQGRYDKQHPDISNTLGGGYGKFSAQYGKLEKAYLLDAEAALKSASWGRFQIMGENHPAAGYTSVQAFVLALTRSEAAHLQAFTRFVMANNSMNEALRKKEWAAFAKAYNGKNYQQNDYDTKLKSAYDKFTRGSAKP</sequence>
<name>A0ABV2Q116_9GAMM</name>
<dbReference type="RefSeq" id="WP_354552891.1">
    <property type="nucleotide sequence ID" value="NZ_JBEPSD010000004.1"/>
</dbReference>
<dbReference type="InterPro" id="IPR024408">
    <property type="entry name" value="Muramidase"/>
</dbReference>
<dbReference type="Pfam" id="PF11860">
    <property type="entry name" value="Muramidase"/>
    <property type="match status" value="1"/>
</dbReference>
<keyword evidence="3" id="KW-1185">Reference proteome</keyword>
<reference evidence="2 3" key="1">
    <citation type="submission" date="2024-06" db="EMBL/GenBank/DDBJ databases">
        <title>Sorghum-associated microbial communities from plants grown in Nebraska, USA.</title>
        <authorList>
            <person name="Schachtman D."/>
        </authorList>
    </citation>
    <scope>NUCLEOTIDE SEQUENCE [LARGE SCALE GENOMIC DNA]</scope>
    <source>
        <strain evidence="2 3">1757</strain>
    </source>
</reference>
<organism evidence="2 3">
    <name type="scientific">Rhodanobacter soli</name>
    <dbReference type="NCBI Taxonomy" id="590609"/>
    <lineage>
        <taxon>Bacteria</taxon>
        <taxon>Pseudomonadati</taxon>
        <taxon>Pseudomonadota</taxon>
        <taxon>Gammaproteobacteria</taxon>
        <taxon>Lysobacterales</taxon>
        <taxon>Rhodanobacteraceae</taxon>
        <taxon>Rhodanobacter</taxon>
    </lineage>
</organism>
<dbReference type="EMBL" id="JBEPSD010000004">
    <property type="protein sequence ID" value="MET4570996.1"/>
    <property type="molecule type" value="Genomic_DNA"/>
</dbReference>
<feature type="domain" description="N-acetylmuramidase" evidence="1">
    <location>
        <begin position="98"/>
        <end position="263"/>
    </location>
</feature>
<comment type="caution">
    <text evidence="2">The sequence shown here is derived from an EMBL/GenBank/DDBJ whole genome shotgun (WGS) entry which is preliminary data.</text>
</comment>
<dbReference type="Proteomes" id="UP001549251">
    <property type="component" value="Unassembled WGS sequence"/>
</dbReference>
<evidence type="ECO:0000259" key="1">
    <source>
        <dbReference type="Pfam" id="PF11860"/>
    </source>
</evidence>